<reference evidence="2 3" key="1">
    <citation type="journal article" date="2018" name="PLoS Genet.">
        <title>Population sequencing reveals clonal diversity and ancestral inbreeding in the grapevine cultivar Chardonnay.</title>
        <authorList>
            <person name="Roach M.J."/>
            <person name="Johnson D.L."/>
            <person name="Bohlmann J."/>
            <person name="van Vuuren H.J."/>
            <person name="Jones S.J."/>
            <person name="Pretorius I.S."/>
            <person name="Schmidt S.A."/>
            <person name="Borneman A.R."/>
        </authorList>
    </citation>
    <scope>NUCLEOTIDE SEQUENCE [LARGE SCALE GENOMIC DNA]</scope>
    <source>
        <strain evidence="3">cv. Chardonnay</strain>
        <tissue evidence="2">Leaf</tissue>
    </source>
</reference>
<accession>A0A438H3X1</accession>
<dbReference type="Proteomes" id="UP000288805">
    <property type="component" value="Unassembled WGS sequence"/>
</dbReference>
<dbReference type="AlphaFoldDB" id="A0A438H3X1"/>
<feature type="chain" id="PRO_5019295245" evidence="1">
    <location>
        <begin position="36"/>
        <end position="60"/>
    </location>
</feature>
<name>A0A438H3X1_VITVI</name>
<gene>
    <name evidence="2" type="ORF">CK203_040133</name>
</gene>
<comment type="caution">
    <text evidence="2">The sequence shown here is derived from an EMBL/GenBank/DDBJ whole genome shotgun (WGS) entry which is preliminary data.</text>
</comment>
<dbReference type="EMBL" id="QGNW01000287">
    <property type="protein sequence ID" value="RVW79033.1"/>
    <property type="molecule type" value="Genomic_DNA"/>
</dbReference>
<protein>
    <submittedName>
        <fullName evidence="2">Uncharacterized protein</fullName>
    </submittedName>
</protein>
<sequence length="60" mass="6805">MQMLNLNILRFFFNKCLLLLLLSVAVLSCFRPATGAQLPAYECAMRKMKVQPPAQSHIHS</sequence>
<organism evidence="2 3">
    <name type="scientific">Vitis vinifera</name>
    <name type="common">Grape</name>
    <dbReference type="NCBI Taxonomy" id="29760"/>
    <lineage>
        <taxon>Eukaryota</taxon>
        <taxon>Viridiplantae</taxon>
        <taxon>Streptophyta</taxon>
        <taxon>Embryophyta</taxon>
        <taxon>Tracheophyta</taxon>
        <taxon>Spermatophyta</taxon>
        <taxon>Magnoliopsida</taxon>
        <taxon>eudicotyledons</taxon>
        <taxon>Gunneridae</taxon>
        <taxon>Pentapetalae</taxon>
        <taxon>rosids</taxon>
        <taxon>Vitales</taxon>
        <taxon>Vitaceae</taxon>
        <taxon>Viteae</taxon>
        <taxon>Vitis</taxon>
    </lineage>
</organism>
<proteinExistence type="predicted"/>
<evidence type="ECO:0000256" key="1">
    <source>
        <dbReference type="SAM" id="SignalP"/>
    </source>
</evidence>
<feature type="signal peptide" evidence="1">
    <location>
        <begin position="1"/>
        <end position="35"/>
    </location>
</feature>
<evidence type="ECO:0000313" key="2">
    <source>
        <dbReference type="EMBL" id="RVW79033.1"/>
    </source>
</evidence>
<evidence type="ECO:0000313" key="3">
    <source>
        <dbReference type="Proteomes" id="UP000288805"/>
    </source>
</evidence>
<keyword evidence="1" id="KW-0732">Signal</keyword>